<sequence>MRVATKKTVFVGLGVLSIGAILLYFSFNPENGLLFPKCPIHEYLGIYCSGCGSQRAIHDLLHLRIGDAVSHNILILPALFVLAQHFLVKFGILNGKSLLNYRYAPLVLLAVVLLFMALRNLKIGPFEYLAP</sequence>
<dbReference type="EMBL" id="WELG01000001">
    <property type="protein sequence ID" value="KAB7531255.1"/>
    <property type="molecule type" value="Genomic_DNA"/>
</dbReference>
<dbReference type="InterPro" id="IPR021215">
    <property type="entry name" value="DUF2752"/>
</dbReference>
<gene>
    <name evidence="2" type="ORF">F8C76_07120</name>
</gene>
<evidence type="ECO:0000256" key="1">
    <source>
        <dbReference type="SAM" id="Phobius"/>
    </source>
</evidence>
<dbReference type="OrthoDB" id="9815897at2"/>
<organism evidence="2 3">
    <name type="scientific">Flagellimonas olearia</name>
    <dbReference type="NCBI Taxonomy" id="552546"/>
    <lineage>
        <taxon>Bacteria</taxon>
        <taxon>Pseudomonadati</taxon>
        <taxon>Bacteroidota</taxon>
        <taxon>Flavobacteriia</taxon>
        <taxon>Flavobacteriales</taxon>
        <taxon>Flavobacteriaceae</taxon>
        <taxon>Flagellimonas</taxon>
    </lineage>
</organism>
<feature type="transmembrane region" description="Helical" evidence="1">
    <location>
        <begin position="69"/>
        <end position="88"/>
    </location>
</feature>
<feature type="transmembrane region" description="Helical" evidence="1">
    <location>
        <begin position="100"/>
        <end position="118"/>
    </location>
</feature>
<evidence type="ECO:0000313" key="2">
    <source>
        <dbReference type="EMBL" id="KAB7531255.1"/>
    </source>
</evidence>
<dbReference type="AlphaFoldDB" id="A0A6I1E5N7"/>
<keyword evidence="1" id="KW-1133">Transmembrane helix</keyword>
<protein>
    <submittedName>
        <fullName evidence="2">DUF2752 domain-containing protein</fullName>
    </submittedName>
</protein>
<comment type="caution">
    <text evidence="2">The sequence shown here is derived from an EMBL/GenBank/DDBJ whole genome shotgun (WGS) entry which is preliminary data.</text>
</comment>
<dbReference type="RefSeq" id="WP_152131075.1">
    <property type="nucleotide sequence ID" value="NZ_WELG01000001.1"/>
</dbReference>
<dbReference type="Pfam" id="PF10825">
    <property type="entry name" value="DUF2752"/>
    <property type="match status" value="1"/>
</dbReference>
<evidence type="ECO:0000313" key="3">
    <source>
        <dbReference type="Proteomes" id="UP000429785"/>
    </source>
</evidence>
<name>A0A6I1E5N7_9FLAO</name>
<reference evidence="2 3" key="1">
    <citation type="submission" date="2019-10" db="EMBL/GenBank/DDBJ databases">
        <title>Muricauda olearia CL-SS4 JCM15563 genome.</title>
        <authorList>
            <person name="Liu L."/>
        </authorList>
    </citation>
    <scope>NUCLEOTIDE SEQUENCE [LARGE SCALE GENOMIC DNA]</scope>
    <source>
        <strain evidence="2 3">CL-SS4</strain>
    </source>
</reference>
<keyword evidence="1" id="KW-0812">Transmembrane</keyword>
<accession>A0A6I1E5N7</accession>
<dbReference type="Proteomes" id="UP000429785">
    <property type="component" value="Unassembled WGS sequence"/>
</dbReference>
<keyword evidence="1" id="KW-0472">Membrane</keyword>
<proteinExistence type="predicted"/>
<feature type="transmembrane region" description="Helical" evidence="1">
    <location>
        <begin position="9"/>
        <end position="27"/>
    </location>
</feature>